<keyword evidence="5" id="KW-1185">Reference proteome</keyword>
<evidence type="ECO:0000256" key="2">
    <source>
        <dbReference type="PROSITE-ProRule" id="PRU00169"/>
    </source>
</evidence>
<keyword evidence="1 2" id="KW-0597">Phosphoprotein</keyword>
<proteinExistence type="predicted"/>
<accession>A0ABT5EBK3</accession>
<dbReference type="PANTHER" id="PTHR44591:SF3">
    <property type="entry name" value="RESPONSE REGULATORY DOMAIN-CONTAINING PROTEIN"/>
    <property type="match status" value="1"/>
</dbReference>
<comment type="caution">
    <text evidence="4">The sequence shown here is derived from an EMBL/GenBank/DDBJ whole genome shotgun (WGS) entry which is preliminary data.</text>
</comment>
<dbReference type="EMBL" id="JAQNDL010000005">
    <property type="protein sequence ID" value="MDC0723237.1"/>
    <property type="molecule type" value="Genomic_DNA"/>
</dbReference>
<dbReference type="InterPro" id="IPR011006">
    <property type="entry name" value="CheY-like_superfamily"/>
</dbReference>
<reference evidence="4 5" key="1">
    <citation type="submission" date="2022-11" db="EMBL/GenBank/DDBJ databases">
        <title>Minimal conservation of predation-associated metabolite biosynthetic gene clusters underscores biosynthetic potential of Myxococcota including descriptions for ten novel species: Archangium lansinium sp. nov., Myxococcus landrumus sp. nov., Nannocystis bai.</title>
        <authorList>
            <person name="Ahearne A."/>
            <person name="Stevens C."/>
            <person name="Dowd S."/>
        </authorList>
    </citation>
    <scope>NUCLEOTIDE SEQUENCE [LARGE SCALE GENOMIC DNA]</scope>
    <source>
        <strain evidence="4 5">BB15-2</strain>
    </source>
</reference>
<organism evidence="4 5">
    <name type="scientific">Nannocystis bainbridge</name>
    <dbReference type="NCBI Taxonomy" id="2995303"/>
    <lineage>
        <taxon>Bacteria</taxon>
        <taxon>Pseudomonadati</taxon>
        <taxon>Myxococcota</taxon>
        <taxon>Polyangia</taxon>
        <taxon>Nannocystales</taxon>
        <taxon>Nannocystaceae</taxon>
        <taxon>Nannocystis</taxon>
    </lineage>
</organism>
<dbReference type="Pfam" id="PF00072">
    <property type="entry name" value="Response_reg"/>
    <property type="match status" value="1"/>
</dbReference>
<dbReference type="Proteomes" id="UP001221686">
    <property type="component" value="Unassembled WGS sequence"/>
</dbReference>
<name>A0ABT5EBK3_9BACT</name>
<dbReference type="Pfam" id="PF04471">
    <property type="entry name" value="Mrr_cat"/>
    <property type="match status" value="1"/>
</dbReference>
<dbReference type="Gene3D" id="3.40.50.2300">
    <property type="match status" value="1"/>
</dbReference>
<sequence>MTLSPKILIVDDDPSFVQIYLGILKDEGYSAESAATRDEALARLDAGDWTAVLLDQRLRGADGPDSGLDLLEEVSRRSPGAKTIVVTGYADSRAVERAFELGAYDYLEKNAVLDALLRIKLRSAWESVRARDAAALERGELDRQLRDTWSACLRETDKNRKGALLEEVLDTLFRTMPGFVVFSRNRRNDIEEMDLVVRIESSDPFWRDEGQYLLVECKHWSSPVPRREFDSLRGKMNRKHRRCRLGVFVALNGFTQPFRAMATLVSSESHDLVLPVERERLERWIGASDRVQFLKDLHGEVTTAADAK</sequence>
<evidence type="ECO:0000313" key="5">
    <source>
        <dbReference type="Proteomes" id="UP001221686"/>
    </source>
</evidence>
<gene>
    <name evidence="4" type="ORF">POL25_40500</name>
</gene>
<evidence type="ECO:0000313" key="4">
    <source>
        <dbReference type="EMBL" id="MDC0723237.1"/>
    </source>
</evidence>
<dbReference type="InterPro" id="IPR007560">
    <property type="entry name" value="Restrct_endonuc_IV_Mrr"/>
</dbReference>
<feature type="modified residue" description="4-aspartylphosphate" evidence="2">
    <location>
        <position position="55"/>
    </location>
</feature>
<dbReference type="SUPFAM" id="SSF52980">
    <property type="entry name" value="Restriction endonuclease-like"/>
    <property type="match status" value="1"/>
</dbReference>
<evidence type="ECO:0000259" key="3">
    <source>
        <dbReference type="PROSITE" id="PS50110"/>
    </source>
</evidence>
<feature type="domain" description="Response regulatory" evidence="3">
    <location>
        <begin position="6"/>
        <end position="124"/>
    </location>
</feature>
<dbReference type="SUPFAM" id="SSF52172">
    <property type="entry name" value="CheY-like"/>
    <property type="match status" value="1"/>
</dbReference>
<dbReference type="PANTHER" id="PTHR44591">
    <property type="entry name" value="STRESS RESPONSE REGULATOR PROTEIN 1"/>
    <property type="match status" value="1"/>
</dbReference>
<dbReference type="RefSeq" id="WP_272091779.1">
    <property type="nucleotide sequence ID" value="NZ_JAQNDL010000005.1"/>
</dbReference>
<evidence type="ECO:0000256" key="1">
    <source>
        <dbReference type="ARBA" id="ARBA00022553"/>
    </source>
</evidence>
<dbReference type="PROSITE" id="PS50110">
    <property type="entry name" value="RESPONSE_REGULATORY"/>
    <property type="match status" value="1"/>
</dbReference>
<dbReference type="InterPro" id="IPR050595">
    <property type="entry name" value="Bact_response_regulator"/>
</dbReference>
<dbReference type="InterPro" id="IPR001789">
    <property type="entry name" value="Sig_transdc_resp-reg_receiver"/>
</dbReference>
<dbReference type="SMART" id="SM00448">
    <property type="entry name" value="REC"/>
    <property type="match status" value="1"/>
</dbReference>
<dbReference type="InterPro" id="IPR011335">
    <property type="entry name" value="Restrct_endonuc-II-like"/>
</dbReference>
<protein>
    <submittedName>
        <fullName evidence="4">Response regulator</fullName>
    </submittedName>
</protein>